<comment type="caution">
    <text evidence="7">The sequence shown here is derived from an EMBL/GenBank/DDBJ whole genome shotgun (WGS) entry which is preliminary data.</text>
</comment>
<keyword evidence="4" id="KW-0472">Membrane</keyword>
<dbReference type="GO" id="GO:0005886">
    <property type="term" value="C:plasma membrane"/>
    <property type="evidence" value="ECO:0007669"/>
    <property type="project" value="InterPro"/>
</dbReference>
<evidence type="ECO:0000256" key="2">
    <source>
        <dbReference type="ARBA" id="ARBA00022692"/>
    </source>
</evidence>
<feature type="compositionally biased region" description="Basic and acidic residues" evidence="5">
    <location>
        <begin position="1446"/>
        <end position="1457"/>
    </location>
</feature>
<keyword evidence="3" id="KW-1133">Transmembrane helix</keyword>
<protein>
    <submittedName>
        <fullName evidence="7">Translocation/assembly module TamB</fullName>
    </submittedName>
</protein>
<dbReference type="Proteomes" id="UP000468443">
    <property type="component" value="Unassembled WGS sequence"/>
</dbReference>
<evidence type="ECO:0000259" key="6">
    <source>
        <dbReference type="Pfam" id="PF04357"/>
    </source>
</evidence>
<comment type="subcellular location">
    <subcellularLocation>
        <location evidence="1">Membrane</location>
        <topology evidence="1">Single-pass membrane protein</topology>
    </subcellularLocation>
</comment>
<sequence length="1479" mass="165321">MLAVLLVLVLSSIILSLPAVQTRLAKYATKSINDEFGTNINIDRLRVSLISWDTALKGIFIQDYRQDTLIYIQELNTSILSIRNLISGRLEFGEIDLEGLNFKLRTYKGETNTNLDVFVAKLDDNKPRDPGSPPFFLSSSDIHIINSRFRLIDENLESEEILNFRDLNLDAETFQILGPEVTSEIRNLKFVSRTGIELNKLDTSFKYTKQQMRFDSLQLQTPKSLLAGNLVFDYNREDFADFLNKVNLTANFVDSQISLDEVNALSNQFGTGKEVLFSASLNGVLNDLNVNDLLLTTENTGIRGDFNFKHLFESEKPFVLKAGIKNITTSYYEMRSLMPDVLGTSIPPAFSRFGQFTVRGDATITLSSVEARVNINSYLGNSYVDLSLTDVDNINDAKYKGFVSLIDFDLGKFAGDDNLGRASMDVNVEGQGFVQEKLNTEIIGQVYNLGFNNYDYRDISVSGILKDQLFDGSLVSKDPNFDFTFKGLADFGGTVNNFNFDASVAYADLKLLNFIKDSISIFKGNVNMDISGSSLDDVVGNISFSNTNYKNVNNTYYFEDFNVVSSFDTDSVRTIEINSPDIITGFMRGKFRVNELDKLLRNSIGSIYTNYKPFEISQGQVLDFNFKIYNKIVDVFFPQVAFDPNTFIRGNIVADEGDFKLNFKSPRISAFDNVFDSIDVKIDNKNPLFNTYISVSEVKSVYYDLKDFNLINTTLADTLFFRTEFKGGSEYNDSYNLNFYHTFNAQNRSVIGLKRSDVNFKGNTWVLNKDGDQKNKVIINRSLDSIQIEEIVMNNNNREQIRLRGELADSTYKDLQLDFRLVSLNKIAPAIDSLRLQGEIDGTLNILQKDDIYLPSCNLQITDFGINDILLGELSIGIVGNRDLTEYVVNTQITDNGREKFSLLGNFTNKDEVPDADLMANFTNFTLEPFSPLGEGVITNIRGLVNGSAQIRGDIRNPNISGQLTLDRAGIAIPYLNVDYGFGPNSSVRLYNQTFDFENIQLTDVAMNTTATLDGTIRHQYWDDWSLDLAVDTRGDRLLILNTPYEEEVLYYGTGFLRGTGRIFGPTRALTIKVEGETAAGTSLKIPLSDVASVGDYSFINFIEKKDERTFELERTLKEYEGLELNFDLDVTPEAEVEIVVDQKTGSSLRGTGEGILLIEINTNGKFNMFGDFVVVTGTYNYRFGGVIDKSFTVKPGGSIVWDGTPLAAQLNMEAVYSLNANPAPLLDNSGVTRRIPTNVVVLLTGELERPTIDFNIEFPGTSSIVQSELEYKLQDPTVEERNAFFLLAQGTFVDEGSGLNQQAVTGNLIQTASGLVNSLLGGGNDKFDFGFSLEQGTLDPSQVQTENRLGVTVSTRLSDRVLLNGRFGVPVGGVSETVVAGDVEVQVLLNEEGTLRAKIFNRENEIQQFLANQTGYTQGIGLSYEVDFSTFNELLRKVFQPKEEAGKSNSRLKKEQGTMGRDSVVRFYQKTNTNPIKD</sequence>
<organism evidence="7 8">
    <name type="scientific">Muriicola jejuensis</name>
    <dbReference type="NCBI Taxonomy" id="504488"/>
    <lineage>
        <taxon>Bacteria</taxon>
        <taxon>Pseudomonadati</taxon>
        <taxon>Bacteroidota</taxon>
        <taxon>Flavobacteriia</taxon>
        <taxon>Flavobacteriales</taxon>
        <taxon>Flavobacteriaceae</taxon>
        <taxon>Muriicola</taxon>
    </lineage>
</organism>
<dbReference type="EMBL" id="JAABOP010000005">
    <property type="protein sequence ID" value="NER11568.1"/>
    <property type="molecule type" value="Genomic_DNA"/>
</dbReference>
<name>A0A6P0UI79_9FLAO</name>
<feature type="domain" description="Translocation and assembly module TamB C-terminal" evidence="6">
    <location>
        <begin position="1006"/>
        <end position="1429"/>
    </location>
</feature>
<feature type="region of interest" description="Disordered" evidence="5">
    <location>
        <begin position="1446"/>
        <end position="1466"/>
    </location>
</feature>
<gene>
    <name evidence="7" type="ORF">GWK09_13630</name>
</gene>
<dbReference type="Pfam" id="PF04357">
    <property type="entry name" value="TamB"/>
    <property type="match status" value="1"/>
</dbReference>
<evidence type="ECO:0000313" key="7">
    <source>
        <dbReference type="EMBL" id="NER11568.1"/>
    </source>
</evidence>
<dbReference type="GO" id="GO:0009306">
    <property type="term" value="P:protein secretion"/>
    <property type="evidence" value="ECO:0007669"/>
    <property type="project" value="InterPro"/>
</dbReference>
<evidence type="ECO:0000313" key="8">
    <source>
        <dbReference type="Proteomes" id="UP000468443"/>
    </source>
</evidence>
<keyword evidence="2" id="KW-0812">Transmembrane</keyword>
<evidence type="ECO:0000256" key="4">
    <source>
        <dbReference type="ARBA" id="ARBA00023136"/>
    </source>
</evidence>
<dbReference type="InterPro" id="IPR007452">
    <property type="entry name" value="TamB_C"/>
</dbReference>
<evidence type="ECO:0000256" key="1">
    <source>
        <dbReference type="ARBA" id="ARBA00004167"/>
    </source>
</evidence>
<proteinExistence type="predicted"/>
<evidence type="ECO:0000256" key="3">
    <source>
        <dbReference type="ARBA" id="ARBA00022989"/>
    </source>
</evidence>
<dbReference type="PANTHER" id="PTHR36985">
    <property type="entry name" value="TRANSLOCATION AND ASSEMBLY MODULE SUBUNIT TAMB"/>
    <property type="match status" value="1"/>
</dbReference>
<evidence type="ECO:0000256" key="5">
    <source>
        <dbReference type="SAM" id="MobiDB-lite"/>
    </source>
</evidence>
<keyword evidence="8" id="KW-1185">Reference proteome</keyword>
<reference evidence="7 8" key="1">
    <citation type="submission" date="2020-01" db="EMBL/GenBank/DDBJ databases">
        <title>Muriicola jejuensis KCTC 22299.</title>
        <authorList>
            <person name="Wang G."/>
        </authorList>
    </citation>
    <scope>NUCLEOTIDE SEQUENCE [LARGE SCALE GENOMIC DNA]</scope>
    <source>
        <strain evidence="7 8">KCTC 22299</strain>
    </source>
</reference>
<accession>A0A6P0UI79</accession>
<dbReference type="PANTHER" id="PTHR36985:SF1">
    <property type="entry name" value="TRANSLOCATION AND ASSEMBLY MODULE SUBUNIT TAMB"/>
    <property type="match status" value="1"/>
</dbReference>